<evidence type="ECO:0000256" key="2">
    <source>
        <dbReference type="ARBA" id="ARBA00022490"/>
    </source>
</evidence>
<keyword evidence="9" id="KW-0694">RNA-binding</keyword>
<evidence type="ECO:0000256" key="8">
    <source>
        <dbReference type="ARBA" id="ARBA00022840"/>
    </source>
</evidence>
<evidence type="ECO:0000256" key="1">
    <source>
        <dbReference type="ARBA" id="ARBA00008894"/>
    </source>
</evidence>
<dbReference type="FunFam" id="1.10.10.10:FF:000322">
    <property type="entry name" value="Probable disease resistance protein At1g63360"/>
    <property type="match status" value="1"/>
</dbReference>
<evidence type="ECO:0000313" key="14">
    <source>
        <dbReference type="Proteomes" id="UP001152561"/>
    </source>
</evidence>
<gene>
    <name evidence="13" type="ORF">K7X08_026497</name>
</gene>
<protein>
    <recommendedName>
        <fullName evidence="12">Disease resistance protein winged helix domain-containing protein</fullName>
    </recommendedName>
</protein>
<evidence type="ECO:0000256" key="9">
    <source>
        <dbReference type="ARBA" id="ARBA00022884"/>
    </source>
</evidence>
<dbReference type="GO" id="GO:0006952">
    <property type="term" value="P:defense response"/>
    <property type="evidence" value="ECO:0007669"/>
    <property type="project" value="UniProtKB-KW"/>
</dbReference>
<dbReference type="InterPro" id="IPR007783">
    <property type="entry name" value="eIF3d"/>
</dbReference>
<dbReference type="Proteomes" id="UP001152561">
    <property type="component" value="Unassembled WGS sequence"/>
</dbReference>
<dbReference type="GO" id="GO:0003723">
    <property type="term" value="F:RNA binding"/>
    <property type="evidence" value="ECO:0007669"/>
    <property type="project" value="UniProtKB-KW"/>
</dbReference>
<keyword evidence="10" id="KW-0648">Protein biosynthesis</keyword>
<dbReference type="Gene3D" id="3.80.10.10">
    <property type="entry name" value="Ribonuclease Inhibitor"/>
    <property type="match status" value="1"/>
</dbReference>
<accession>A0A9Q1LN92</accession>
<dbReference type="AlphaFoldDB" id="A0A9Q1LN92"/>
<dbReference type="SUPFAM" id="SSF52058">
    <property type="entry name" value="L domain-like"/>
    <property type="match status" value="1"/>
</dbReference>
<feature type="domain" description="Disease resistance protein winged helix" evidence="12">
    <location>
        <begin position="24"/>
        <end position="92"/>
    </location>
</feature>
<keyword evidence="3" id="KW-0396">Initiation factor</keyword>
<dbReference type="GO" id="GO:0005524">
    <property type="term" value="F:ATP binding"/>
    <property type="evidence" value="ECO:0007669"/>
    <property type="project" value="UniProtKB-KW"/>
</dbReference>
<sequence>MMVIQLTYEHLSDHLKPCLLYLAIYKKDTDIEISELKDLWSAEGLVEQNEMKSVEEILEVYVEELISSSLVIVFNKKSGNLSCQIHDLVHDFCLIKARKEKLFDFTSSSVPLSSDDDLMPRGMTIHYDLKLHWNKNIVLFNPEKKNPYVKHLLSLKVYMPNCLPYNRHLRHLRLLKRLELQKIRLTDTLLNEIGMLVHLKCLKFGTMVEALPPSFSNLLNLETLVVDNPTSNMVLSPSIWSLAKLRRVSMNSCSLDEPTEDSKLENLRILHWLKLSCWEDTEEIFRRLERISFPCLRNYILNCHELMDIPDSFGDIASLKSITVWRSPQLKDSAQKIKEYVTEMTGEDTLELPQQRDEEVEAKKREQEKESARRDRLYNLNRSGTNAGQRKESAVFKSSVDIHPEWNMLDQIQFLTFSKLSFSVPEPEDLLICGGLEFYDR</sequence>
<evidence type="ECO:0000256" key="7">
    <source>
        <dbReference type="ARBA" id="ARBA00022821"/>
    </source>
</evidence>
<dbReference type="PANTHER" id="PTHR15140:SF38">
    <property type="entry name" value="NB-ARC DOMAIN-CONTAINING PROTEIN"/>
    <property type="match status" value="1"/>
</dbReference>
<keyword evidence="6" id="KW-0547">Nucleotide-binding</keyword>
<keyword evidence="5" id="KW-0677">Repeat</keyword>
<evidence type="ECO:0000313" key="13">
    <source>
        <dbReference type="EMBL" id="KAJ8540108.1"/>
    </source>
</evidence>
<keyword evidence="4" id="KW-0433">Leucine-rich repeat</keyword>
<keyword evidence="2" id="KW-0963">Cytoplasm</keyword>
<dbReference type="GO" id="GO:0003743">
    <property type="term" value="F:translation initiation factor activity"/>
    <property type="evidence" value="ECO:0007669"/>
    <property type="project" value="UniProtKB-KW"/>
</dbReference>
<dbReference type="InterPro" id="IPR036388">
    <property type="entry name" value="WH-like_DNA-bd_sf"/>
</dbReference>
<dbReference type="InterPro" id="IPR058922">
    <property type="entry name" value="WHD_DRP"/>
</dbReference>
<dbReference type="OrthoDB" id="1306051at2759"/>
<dbReference type="Pfam" id="PF23559">
    <property type="entry name" value="WHD_DRP"/>
    <property type="match status" value="1"/>
</dbReference>
<evidence type="ECO:0000256" key="10">
    <source>
        <dbReference type="ARBA" id="ARBA00022917"/>
    </source>
</evidence>
<comment type="similarity">
    <text evidence="1">Belongs to the disease resistance NB-LRR family.</text>
</comment>
<proteinExistence type="inferred from homology"/>
<evidence type="ECO:0000256" key="3">
    <source>
        <dbReference type="ARBA" id="ARBA00022540"/>
    </source>
</evidence>
<dbReference type="Gene3D" id="1.10.10.10">
    <property type="entry name" value="Winged helix-like DNA-binding domain superfamily/Winged helix DNA-binding domain"/>
    <property type="match status" value="1"/>
</dbReference>
<keyword evidence="8" id="KW-0067">ATP-binding</keyword>
<evidence type="ECO:0000256" key="5">
    <source>
        <dbReference type="ARBA" id="ARBA00022737"/>
    </source>
</evidence>
<feature type="region of interest" description="Disordered" evidence="11">
    <location>
        <begin position="356"/>
        <end position="390"/>
    </location>
</feature>
<name>A0A9Q1LN92_9SOLA</name>
<feature type="compositionally biased region" description="Basic and acidic residues" evidence="11">
    <location>
        <begin position="356"/>
        <end position="377"/>
    </location>
</feature>
<dbReference type="InterPro" id="IPR032675">
    <property type="entry name" value="LRR_dom_sf"/>
</dbReference>
<dbReference type="PANTHER" id="PTHR15140">
    <property type="entry name" value="TUBULIN-SPECIFIC CHAPERONE E"/>
    <property type="match status" value="1"/>
</dbReference>
<dbReference type="EMBL" id="JAJAGQ010000016">
    <property type="protein sequence ID" value="KAJ8540108.1"/>
    <property type="molecule type" value="Genomic_DNA"/>
</dbReference>
<evidence type="ECO:0000256" key="11">
    <source>
        <dbReference type="SAM" id="MobiDB-lite"/>
    </source>
</evidence>
<organism evidence="13 14">
    <name type="scientific">Anisodus acutangulus</name>
    <dbReference type="NCBI Taxonomy" id="402998"/>
    <lineage>
        <taxon>Eukaryota</taxon>
        <taxon>Viridiplantae</taxon>
        <taxon>Streptophyta</taxon>
        <taxon>Embryophyta</taxon>
        <taxon>Tracheophyta</taxon>
        <taxon>Spermatophyta</taxon>
        <taxon>Magnoliopsida</taxon>
        <taxon>eudicotyledons</taxon>
        <taxon>Gunneridae</taxon>
        <taxon>Pentapetalae</taxon>
        <taxon>asterids</taxon>
        <taxon>lamiids</taxon>
        <taxon>Solanales</taxon>
        <taxon>Solanaceae</taxon>
        <taxon>Solanoideae</taxon>
        <taxon>Hyoscyameae</taxon>
        <taxon>Anisodus</taxon>
    </lineage>
</organism>
<evidence type="ECO:0000259" key="12">
    <source>
        <dbReference type="Pfam" id="PF23559"/>
    </source>
</evidence>
<dbReference type="Pfam" id="PF05091">
    <property type="entry name" value="eIF-3_zeta"/>
    <property type="match status" value="1"/>
</dbReference>
<dbReference type="GO" id="GO:0005852">
    <property type="term" value="C:eukaryotic translation initiation factor 3 complex"/>
    <property type="evidence" value="ECO:0007669"/>
    <property type="project" value="InterPro"/>
</dbReference>
<keyword evidence="7" id="KW-0611">Plant defense</keyword>
<comment type="caution">
    <text evidence="13">The sequence shown here is derived from an EMBL/GenBank/DDBJ whole genome shotgun (WGS) entry which is preliminary data.</text>
</comment>
<evidence type="ECO:0000256" key="6">
    <source>
        <dbReference type="ARBA" id="ARBA00022741"/>
    </source>
</evidence>
<keyword evidence="14" id="KW-1185">Reference proteome</keyword>
<evidence type="ECO:0000256" key="4">
    <source>
        <dbReference type="ARBA" id="ARBA00022614"/>
    </source>
</evidence>
<reference evidence="14" key="1">
    <citation type="journal article" date="2023" name="Proc. Natl. Acad. Sci. U.S.A.">
        <title>Genomic and structural basis for evolution of tropane alkaloid biosynthesis.</title>
        <authorList>
            <person name="Wanga Y.-J."/>
            <person name="Taina T."/>
            <person name="Yua J.-Y."/>
            <person name="Lia J."/>
            <person name="Xua B."/>
            <person name="Chenc J."/>
            <person name="D'Auriad J.C."/>
            <person name="Huanga J.-P."/>
            <person name="Huanga S.-X."/>
        </authorList>
    </citation>
    <scope>NUCLEOTIDE SEQUENCE [LARGE SCALE GENOMIC DNA]</scope>
    <source>
        <strain evidence="14">cv. KIB-2019</strain>
    </source>
</reference>